<dbReference type="GO" id="GO:0003677">
    <property type="term" value="F:DNA binding"/>
    <property type="evidence" value="ECO:0007669"/>
    <property type="project" value="InterPro"/>
</dbReference>
<reference evidence="2" key="1">
    <citation type="submission" date="2020-04" db="EMBL/GenBank/DDBJ databases">
        <authorList>
            <person name="Chiriac C."/>
            <person name="Salcher M."/>
            <person name="Ghai R."/>
            <person name="Kavagutti S V."/>
        </authorList>
    </citation>
    <scope>NUCLEOTIDE SEQUENCE</scope>
</reference>
<dbReference type="Pfam" id="PF13560">
    <property type="entry name" value="HTH_31"/>
    <property type="match status" value="1"/>
</dbReference>
<dbReference type="InterPro" id="IPR010982">
    <property type="entry name" value="Lambda_DNA-bd_dom_sf"/>
</dbReference>
<evidence type="ECO:0000313" key="1">
    <source>
        <dbReference type="EMBL" id="CAB4122665.1"/>
    </source>
</evidence>
<accession>A0A6J5KQV6</accession>
<dbReference type="EMBL" id="LR796173">
    <property type="protein sequence ID" value="CAB4123615.1"/>
    <property type="molecule type" value="Genomic_DNA"/>
</dbReference>
<dbReference type="InterPro" id="IPR001387">
    <property type="entry name" value="Cro/C1-type_HTH"/>
</dbReference>
<dbReference type="CDD" id="cd00093">
    <property type="entry name" value="HTH_XRE"/>
    <property type="match status" value="1"/>
</dbReference>
<dbReference type="SUPFAM" id="SSF47413">
    <property type="entry name" value="lambda repressor-like DNA-binding domains"/>
    <property type="match status" value="1"/>
</dbReference>
<name>A0A6J5KQV6_9CAUD</name>
<evidence type="ECO:0000313" key="2">
    <source>
        <dbReference type="EMBL" id="CAB4123615.1"/>
    </source>
</evidence>
<sequence length="88" mass="9824">MSPTKPIPRGEVEIELGERFRRVRKSCGMSLAELSLGLKCSINTLRWHEAGARPLRVDEIVRSAEIMGCVPNILIVSKRRKNDPAIVA</sequence>
<proteinExistence type="predicted"/>
<protein>
    <submittedName>
        <fullName evidence="2">HTH_XRE domain containing protein</fullName>
    </submittedName>
</protein>
<dbReference type="EMBL" id="LR796160">
    <property type="protein sequence ID" value="CAB4122665.1"/>
    <property type="molecule type" value="Genomic_DNA"/>
</dbReference>
<organism evidence="2">
    <name type="scientific">uncultured Caudovirales phage</name>
    <dbReference type="NCBI Taxonomy" id="2100421"/>
    <lineage>
        <taxon>Viruses</taxon>
        <taxon>Duplodnaviria</taxon>
        <taxon>Heunggongvirae</taxon>
        <taxon>Uroviricota</taxon>
        <taxon>Caudoviricetes</taxon>
        <taxon>Peduoviridae</taxon>
        <taxon>Maltschvirus</taxon>
        <taxon>Maltschvirus maltsch</taxon>
    </lineage>
</organism>
<gene>
    <name evidence="1" type="ORF">UFOVP32_50</name>
    <name evidence="2" type="ORF">UFOVP50_26</name>
</gene>
<dbReference type="Gene3D" id="1.10.260.40">
    <property type="entry name" value="lambda repressor-like DNA-binding domains"/>
    <property type="match status" value="1"/>
</dbReference>